<dbReference type="GeneID" id="63779047"/>
<comment type="caution">
    <text evidence="2">The sequence shown here is derived from an EMBL/GenBank/DDBJ whole genome shotgun (WGS) entry which is preliminary data.</text>
</comment>
<feature type="region of interest" description="Disordered" evidence="1">
    <location>
        <begin position="28"/>
        <end position="60"/>
    </location>
</feature>
<reference evidence="2 3" key="1">
    <citation type="submission" date="2016-07" db="EMBL/GenBank/DDBJ databases">
        <title>Pervasive Adenine N6-methylation of Active Genes in Fungi.</title>
        <authorList>
            <consortium name="DOE Joint Genome Institute"/>
            <person name="Mondo S.J."/>
            <person name="Dannebaum R.O."/>
            <person name="Kuo R.C."/>
            <person name="Labutti K."/>
            <person name="Haridas S."/>
            <person name="Kuo A."/>
            <person name="Salamov A."/>
            <person name="Ahrendt S.R."/>
            <person name="Lipzen A."/>
            <person name="Sullivan W."/>
            <person name="Andreopoulos W.B."/>
            <person name="Clum A."/>
            <person name="Lindquist E."/>
            <person name="Daum C."/>
            <person name="Ramamoorthy G.K."/>
            <person name="Gryganskyi A."/>
            <person name="Culley D."/>
            <person name="Magnuson J.K."/>
            <person name="James T.Y."/>
            <person name="O'Malley M.A."/>
            <person name="Stajich J.E."/>
            <person name="Spatafora J.W."/>
            <person name="Visel A."/>
            <person name="Grigoriev I.V."/>
        </authorList>
    </citation>
    <scope>NUCLEOTIDE SEQUENCE [LARGE SCALE GENOMIC DNA]</scope>
    <source>
        <strain evidence="2 3">CBS 129021</strain>
    </source>
</reference>
<dbReference type="RefSeq" id="XP_040720978.1">
    <property type="nucleotide sequence ID" value="XM_040862835.1"/>
</dbReference>
<protein>
    <submittedName>
        <fullName evidence="2">Uncharacterized protein</fullName>
    </submittedName>
</protein>
<proteinExistence type="predicted"/>
<dbReference type="InParanoid" id="A0A1Y2EJF1"/>
<dbReference type="Proteomes" id="UP000193689">
    <property type="component" value="Unassembled WGS sequence"/>
</dbReference>
<dbReference type="AlphaFoldDB" id="A0A1Y2EJF1"/>
<evidence type="ECO:0000313" key="2">
    <source>
        <dbReference type="EMBL" id="ORY71386.1"/>
    </source>
</evidence>
<name>A0A1Y2EJF1_9PEZI</name>
<accession>A0A1Y2EJF1</accession>
<sequence length="182" mass="20777">MSKKQRKAMLGQLRLCIREAEALVHSGNYGPGPSLWDDNPGDTSWGDNTNDNTASADTATFPTGNTLFGGTFRRNWNPTQAAELVQKPMTRRKPHFEQLERFQGLFIDPDRIRCHAYKPAAIFMKACVESNKRRLDDGLKRKSKIFRKTDNLKRLLVEVRARESPLRYYVETVLDEEDSGSS</sequence>
<organism evidence="2 3">
    <name type="scientific">Pseudomassariella vexata</name>
    <dbReference type="NCBI Taxonomy" id="1141098"/>
    <lineage>
        <taxon>Eukaryota</taxon>
        <taxon>Fungi</taxon>
        <taxon>Dikarya</taxon>
        <taxon>Ascomycota</taxon>
        <taxon>Pezizomycotina</taxon>
        <taxon>Sordariomycetes</taxon>
        <taxon>Xylariomycetidae</taxon>
        <taxon>Amphisphaeriales</taxon>
        <taxon>Pseudomassariaceae</taxon>
        <taxon>Pseudomassariella</taxon>
    </lineage>
</organism>
<gene>
    <name evidence="2" type="ORF">BCR38DRAFT_470360</name>
</gene>
<feature type="compositionally biased region" description="Low complexity" evidence="1">
    <location>
        <begin position="47"/>
        <end position="60"/>
    </location>
</feature>
<evidence type="ECO:0000313" key="3">
    <source>
        <dbReference type="Proteomes" id="UP000193689"/>
    </source>
</evidence>
<evidence type="ECO:0000256" key="1">
    <source>
        <dbReference type="SAM" id="MobiDB-lite"/>
    </source>
</evidence>
<dbReference type="EMBL" id="MCFJ01000001">
    <property type="protein sequence ID" value="ORY71386.1"/>
    <property type="molecule type" value="Genomic_DNA"/>
</dbReference>
<keyword evidence="3" id="KW-1185">Reference proteome</keyword>